<feature type="region of interest" description="Disordered" evidence="1">
    <location>
        <begin position="266"/>
        <end position="295"/>
    </location>
</feature>
<gene>
    <name evidence="2" type="ORF">Tsubulata_003034</name>
</gene>
<reference evidence="2" key="2">
    <citation type="journal article" date="2023" name="Plants (Basel)">
        <title>Annotation of the Turnera subulata (Passifloraceae) Draft Genome Reveals the S-Locus Evolved after the Divergence of Turneroideae from Passifloroideae in a Stepwise Manner.</title>
        <authorList>
            <person name="Henning P.M."/>
            <person name="Roalson E.H."/>
            <person name="Mir W."/>
            <person name="McCubbin A.G."/>
            <person name="Shore J.S."/>
        </authorList>
    </citation>
    <scope>NUCLEOTIDE SEQUENCE</scope>
    <source>
        <strain evidence="2">F60SS</strain>
    </source>
</reference>
<accession>A0A9Q0G204</accession>
<sequence>SFCIFDSHIKLLATAMEEQFPKIETLIHKTLPPYSFPGMAAGGSKYFGDPFVWGALSDHHTCSRENGDAGISSSSIPSPDERLFSGSESSSSAEEAASGTNFIRHIPGFAKQDVIKENHGSPLVSGLSSIHSAAAGASSISDVKERSSMPVNFLESFPKLNEAQVPEPPSPSSLSTSKFPNLTLFLQEPAALLGPPSKQVVDHPLVKNQSSCEPMSLFPNTSFSLPQLGQIHSQPPGSEWLKMNSPLQNYPTKGFNDFWLSTTKTQPMKHSTKKQTSSNDPPPPTSPKSTTSTAYDHHQCTNTKLKGLISQNPTRRDWPFELEGKGGCEVMTHQTKKTQDQAAVVPDADAVQLSRMPSLDMDMIWDALL</sequence>
<name>A0A9Q0G204_9ROSI</name>
<evidence type="ECO:0000313" key="3">
    <source>
        <dbReference type="Proteomes" id="UP001141552"/>
    </source>
</evidence>
<feature type="compositionally biased region" description="Low complexity" evidence="1">
    <location>
        <begin position="85"/>
        <end position="96"/>
    </location>
</feature>
<evidence type="ECO:0000313" key="2">
    <source>
        <dbReference type="EMBL" id="KAJ4841748.1"/>
    </source>
</evidence>
<dbReference type="OrthoDB" id="777275at2759"/>
<feature type="non-terminal residue" evidence="2">
    <location>
        <position position="1"/>
    </location>
</feature>
<protein>
    <submittedName>
        <fullName evidence="2">Uncharacterized protein</fullName>
    </submittedName>
</protein>
<keyword evidence="3" id="KW-1185">Reference proteome</keyword>
<dbReference type="AlphaFoldDB" id="A0A9Q0G204"/>
<feature type="non-terminal residue" evidence="2">
    <location>
        <position position="369"/>
    </location>
</feature>
<proteinExistence type="predicted"/>
<dbReference type="EMBL" id="JAKUCV010002707">
    <property type="protein sequence ID" value="KAJ4841748.1"/>
    <property type="molecule type" value="Genomic_DNA"/>
</dbReference>
<feature type="region of interest" description="Disordered" evidence="1">
    <location>
        <begin position="64"/>
        <end position="96"/>
    </location>
</feature>
<dbReference type="Proteomes" id="UP001141552">
    <property type="component" value="Unassembled WGS sequence"/>
</dbReference>
<evidence type="ECO:0000256" key="1">
    <source>
        <dbReference type="SAM" id="MobiDB-lite"/>
    </source>
</evidence>
<reference evidence="2" key="1">
    <citation type="submission" date="2022-02" db="EMBL/GenBank/DDBJ databases">
        <authorList>
            <person name="Henning P.M."/>
            <person name="McCubbin A.G."/>
            <person name="Shore J.S."/>
        </authorList>
    </citation>
    <scope>NUCLEOTIDE SEQUENCE</scope>
    <source>
        <strain evidence="2">F60SS</strain>
        <tissue evidence="2">Leaves</tissue>
    </source>
</reference>
<comment type="caution">
    <text evidence="2">The sequence shown here is derived from an EMBL/GenBank/DDBJ whole genome shotgun (WGS) entry which is preliminary data.</text>
</comment>
<organism evidence="2 3">
    <name type="scientific">Turnera subulata</name>
    <dbReference type="NCBI Taxonomy" id="218843"/>
    <lineage>
        <taxon>Eukaryota</taxon>
        <taxon>Viridiplantae</taxon>
        <taxon>Streptophyta</taxon>
        <taxon>Embryophyta</taxon>
        <taxon>Tracheophyta</taxon>
        <taxon>Spermatophyta</taxon>
        <taxon>Magnoliopsida</taxon>
        <taxon>eudicotyledons</taxon>
        <taxon>Gunneridae</taxon>
        <taxon>Pentapetalae</taxon>
        <taxon>rosids</taxon>
        <taxon>fabids</taxon>
        <taxon>Malpighiales</taxon>
        <taxon>Passifloraceae</taxon>
        <taxon>Turnera</taxon>
    </lineage>
</organism>